<dbReference type="SUPFAM" id="SSF55729">
    <property type="entry name" value="Acyl-CoA N-acyltransferases (Nat)"/>
    <property type="match status" value="1"/>
</dbReference>
<evidence type="ECO:0000256" key="2">
    <source>
        <dbReference type="ARBA" id="ARBA00023315"/>
    </source>
</evidence>
<accession>A0AAJ6BHY4</accession>
<dbReference type="Pfam" id="PF00583">
    <property type="entry name" value="Acetyltransf_1"/>
    <property type="match status" value="1"/>
</dbReference>
<name>A0AAJ6BHY4_9BACT</name>
<proteinExistence type="predicted"/>
<dbReference type="InterPro" id="IPR000182">
    <property type="entry name" value="GNAT_dom"/>
</dbReference>
<dbReference type="GO" id="GO:0016747">
    <property type="term" value="F:acyltransferase activity, transferring groups other than amino-acyl groups"/>
    <property type="evidence" value="ECO:0007669"/>
    <property type="project" value="InterPro"/>
</dbReference>
<dbReference type="EMBL" id="CP119311">
    <property type="protein sequence ID" value="WEK35706.1"/>
    <property type="molecule type" value="Genomic_DNA"/>
</dbReference>
<reference evidence="4" key="1">
    <citation type="submission" date="2023-03" db="EMBL/GenBank/DDBJ databases">
        <title>Andean soil-derived lignocellulolytic bacterial consortium as a source of novel taxa and putative plastic-active enzymes.</title>
        <authorList>
            <person name="Diaz-Garcia L."/>
            <person name="Chuvochina M."/>
            <person name="Feuerriegel G."/>
            <person name="Bunk B."/>
            <person name="Sproer C."/>
            <person name="Streit W.R."/>
            <person name="Rodriguez L.M."/>
            <person name="Overmann J."/>
            <person name="Jimenez D.J."/>
        </authorList>
    </citation>
    <scope>NUCLEOTIDE SEQUENCE</scope>
    <source>
        <strain evidence="4">MAG 7</strain>
    </source>
</reference>
<evidence type="ECO:0000256" key="1">
    <source>
        <dbReference type="ARBA" id="ARBA00022679"/>
    </source>
</evidence>
<dbReference type="CDD" id="cd04301">
    <property type="entry name" value="NAT_SF"/>
    <property type="match status" value="1"/>
</dbReference>
<evidence type="ECO:0000313" key="4">
    <source>
        <dbReference type="EMBL" id="WEK35706.1"/>
    </source>
</evidence>
<dbReference type="InterPro" id="IPR016181">
    <property type="entry name" value="Acyl_CoA_acyltransferase"/>
</dbReference>
<evidence type="ECO:0000259" key="3">
    <source>
        <dbReference type="PROSITE" id="PS51186"/>
    </source>
</evidence>
<dbReference type="Gene3D" id="3.40.630.30">
    <property type="match status" value="1"/>
</dbReference>
<dbReference type="Proteomes" id="UP001220610">
    <property type="component" value="Chromosome"/>
</dbReference>
<evidence type="ECO:0000313" key="5">
    <source>
        <dbReference type="Proteomes" id="UP001220610"/>
    </source>
</evidence>
<feature type="domain" description="N-acetyltransferase" evidence="3">
    <location>
        <begin position="5"/>
        <end position="163"/>
    </location>
</feature>
<dbReference type="PANTHER" id="PTHR43072:SF23">
    <property type="entry name" value="UPF0039 PROTEIN C11D3.02C"/>
    <property type="match status" value="1"/>
</dbReference>
<keyword evidence="2" id="KW-0012">Acyltransferase</keyword>
<gene>
    <name evidence="4" type="ORF">P0Y53_24735</name>
</gene>
<protein>
    <submittedName>
        <fullName evidence="4">GNAT family N-acetyltransferase</fullName>
    </submittedName>
</protein>
<dbReference type="AlphaFoldDB" id="A0AAJ6BHY4"/>
<dbReference type="PANTHER" id="PTHR43072">
    <property type="entry name" value="N-ACETYLTRANSFERASE"/>
    <property type="match status" value="1"/>
</dbReference>
<keyword evidence="1" id="KW-0808">Transferase</keyword>
<sequence length="168" mass="18921">MSPLPTIRNASPEDLAAIVAIYNSTVAGRMVTADLEPVTPESRLPWFHAHNPEKRPLWVVEDTEEDIIAWMSFQDFYGRAAYNGTAEISIYIDPASRGKGLGKQLLRYCMEQAPALGVHTLLGYIFAHNEPSIRLFEQLGFEEWAHLPRIALLDGVERGLKILGKRLY</sequence>
<dbReference type="PROSITE" id="PS51186">
    <property type="entry name" value="GNAT"/>
    <property type="match status" value="1"/>
</dbReference>
<organism evidence="4 5">
    <name type="scientific">Candidatus Pseudobacter hemicellulosilyticus</name>
    <dbReference type="NCBI Taxonomy" id="3121375"/>
    <lineage>
        <taxon>Bacteria</taxon>
        <taxon>Pseudomonadati</taxon>
        <taxon>Bacteroidota</taxon>
        <taxon>Chitinophagia</taxon>
        <taxon>Chitinophagales</taxon>
        <taxon>Chitinophagaceae</taxon>
        <taxon>Pseudobacter</taxon>
    </lineage>
</organism>